<proteinExistence type="predicted"/>
<accession>A0A0A9EN39</accession>
<organism evidence="1">
    <name type="scientific">Arundo donax</name>
    <name type="common">Giant reed</name>
    <name type="synonym">Donax arundinaceus</name>
    <dbReference type="NCBI Taxonomy" id="35708"/>
    <lineage>
        <taxon>Eukaryota</taxon>
        <taxon>Viridiplantae</taxon>
        <taxon>Streptophyta</taxon>
        <taxon>Embryophyta</taxon>
        <taxon>Tracheophyta</taxon>
        <taxon>Spermatophyta</taxon>
        <taxon>Magnoliopsida</taxon>
        <taxon>Liliopsida</taxon>
        <taxon>Poales</taxon>
        <taxon>Poaceae</taxon>
        <taxon>PACMAD clade</taxon>
        <taxon>Arundinoideae</taxon>
        <taxon>Arundineae</taxon>
        <taxon>Arundo</taxon>
    </lineage>
</organism>
<sequence>MKKKEYTSFISAKRIDTPQVSFELSSMHWFL</sequence>
<dbReference type="AlphaFoldDB" id="A0A0A9EN39"/>
<reference evidence="1" key="1">
    <citation type="submission" date="2014-09" db="EMBL/GenBank/DDBJ databases">
        <authorList>
            <person name="Magalhaes I.L.F."/>
            <person name="Oliveira U."/>
            <person name="Santos F.R."/>
            <person name="Vidigal T.H.D.A."/>
            <person name="Brescovit A.D."/>
            <person name="Santos A.J."/>
        </authorList>
    </citation>
    <scope>NUCLEOTIDE SEQUENCE</scope>
    <source>
        <tissue evidence="1">Shoot tissue taken approximately 20 cm above the soil surface</tissue>
    </source>
</reference>
<evidence type="ECO:0000313" key="1">
    <source>
        <dbReference type="EMBL" id="JAD97462.1"/>
    </source>
</evidence>
<reference evidence="1" key="2">
    <citation type="journal article" date="2015" name="Data Brief">
        <title>Shoot transcriptome of the giant reed, Arundo donax.</title>
        <authorList>
            <person name="Barrero R.A."/>
            <person name="Guerrero F.D."/>
            <person name="Moolhuijzen P."/>
            <person name="Goolsby J.A."/>
            <person name="Tidwell J."/>
            <person name="Bellgard S.E."/>
            <person name="Bellgard M.I."/>
        </authorList>
    </citation>
    <scope>NUCLEOTIDE SEQUENCE</scope>
    <source>
        <tissue evidence="1">Shoot tissue taken approximately 20 cm above the soil surface</tissue>
    </source>
</reference>
<protein>
    <submittedName>
        <fullName evidence="1">Uncharacterized protein</fullName>
    </submittedName>
</protein>
<name>A0A0A9EN39_ARUDO</name>
<dbReference type="EMBL" id="GBRH01200433">
    <property type="protein sequence ID" value="JAD97462.1"/>
    <property type="molecule type" value="Transcribed_RNA"/>
</dbReference>